<organism evidence="1 2">
    <name type="scientific">Symmachiella macrocystis</name>
    <dbReference type="NCBI Taxonomy" id="2527985"/>
    <lineage>
        <taxon>Bacteria</taxon>
        <taxon>Pseudomonadati</taxon>
        <taxon>Planctomycetota</taxon>
        <taxon>Planctomycetia</taxon>
        <taxon>Planctomycetales</taxon>
        <taxon>Planctomycetaceae</taxon>
        <taxon>Symmachiella</taxon>
    </lineage>
</organism>
<reference evidence="1 2" key="1">
    <citation type="submission" date="2019-02" db="EMBL/GenBank/DDBJ databases">
        <title>Deep-cultivation of Planctomycetes and their phenomic and genomic characterization uncovers novel biology.</title>
        <authorList>
            <person name="Wiegand S."/>
            <person name="Jogler M."/>
            <person name="Boedeker C."/>
            <person name="Pinto D."/>
            <person name="Vollmers J."/>
            <person name="Rivas-Marin E."/>
            <person name="Kohn T."/>
            <person name="Peeters S.H."/>
            <person name="Heuer A."/>
            <person name="Rast P."/>
            <person name="Oberbeckmann S."/>
            <person name="Bunk B."/>
            <person name="Jeske O."/>
            <person name="Meyerdierks A."/>
            <person name="Storesund J.E."/>
            <person name="Kallscheuer N."/>
            <person name="Luecker S."/>
            <person name="Lage O.M."/>
            <person name="Pohl T."/>
            <person name="Merkel B.J."/>
            <person name="Hornburger P."/>
            <person name="Mueller R.-W."/>
            <person name="Bruemmer F."/>
            <person name="Labrenz M."/>
            <person name="Spormann A.M."/>
            <person name="Op Den Camp H."/>
            <person name="Overmann J."/>
            <person name="Amann R."/>
            <person name="Jetten M.S.M."/>
            <person name="Mascher T."/>
            <person name="Medema M.H."/>
            <person name="Devos D.P."/>
            <person name="Kaster A.-K."/>
            <person name="Ovreas L."/>
            <person name="Rohde M."/>
            <person name="Galperin M.Y."/>
            <person name="Jogler C."/>
        </authorList>
    </citation>
    <scope>NUCLEOTIDE SEQUENCE [LARGE SCALE GENOMIC DNA]</scope>
    <source>
        <strain evidence="1 2">CA54</strain>
    </source>
</reference>
<protein>
    <recommendedName>
        <fullName evidence="3">PilZ domain-containing protein</fullName>
    </recommendedName>
</protein>
<sequence>MVIANSQDQKIELQNYLQRLTDATDPQPANIVELRIEERLSRTLPTLVAPWGENGPAIDQAMFVVTKNLSATGVSLISQTGIETENLLMVLLNQSEFRFLKGLVRYRRPIDGGFVQVGVELERIVDPCEFPKLLQLAKLIARLNRS</sequence>
<comment type="caution">
    <text evidence="1">The sequence shown here is derived from an EMBL/GenBank/DDBJ whole genome shotgun (WGS) entry which is preliminary data.</text>
</comment>
<dbReference type="Proteomes" id="UP000320735">
    <property type="component" value="Unassembled WGS sequence"/>
</dbReference>
<dbReference type="EMBL" id="SJPP01000001">
    <property type="protein sequence ID" value="TWU12729.1"/>
    <property type="molecule type" value="Genomic_DNA"/>
</dbReference>
<evidence type="ECO:0000313" key="2">
    <source>
        <dbReference type="Proteomes" id="UP000320735"/>
    </source>
</evidence>
<name>A0A5C6BNV2_9PLAN</name>
<evidence type="ECO:0000313" key="1">
    <source>
        <dbReference type="EMBL" id="TWU12729.1"/>
    </source>
</evidence>
<dbReference type="AlphaFoldDB" id="A0A5C6BNV2"/>
<evidence type="ECO:0008006" key="3">
    <source>
        <dbReference type="Google" id="ProtNLM"/>
    </source>
</evidence>
<gene>
    <name evidence="1" type="ORF">CA54_15540</name>
</gene>
<proteinExistence type="predicted"/>
<accession>A0A5C6BNV2</accession>
<keyword evidence="2" id="KW-1185">Reference proteome</keyword>